<evidence type="ECO:0000313" key="5">
    <source>
        <dbReference type="Proteomes" id="UP000688137"/>
    </source>
</evidence>
<feature type="domain" description="Response regulatory" evidence="3">
    <location>
        <begin position="3"/>
        <end position="90"/>
    </location>
</feature>
<dbReference type="AlphaFoldDB" id="A0A8S1QVD5"/>
<comment type="caution">
    <text evidence="4">The sequence shown here is derived from an EMBL/GenBank/DDBJ whole genome shotgun (WGS) entry which is preliminary data.</text>
</comment>
<dbReference type="GO" id="GO:0000160">
    <property type="term" value="P:phosphorelay signal transduction system"/>
    <property type="evidence" value="ECO:0007669"/>
    <property type="project" value="InterPro"/>
</dbReference>
<dbReference type="Proteomes" id="UP000688137">
    <property type="component" value="Unassembled WGS sequence"/>
</dbReference>
<dbReference type="CDD" id="cd17546">
    <property type="entry name" value="REC_hyHK_CKI1_RcsC-like"/>
    <property type="match status" value="1"/>
</dbReference>
<dbReference type="Pfam" id="PF00072">
    <property type="entry name" value="Response_reg"/>
    <property type="match status" value="1"/>
</dbReference>
<evidence type="ECO:0000259" key="3">
    <source>
        <dbReference type="PROSITE" id="PS50110"/>
    </source>
</evidence>
<organism evidence="4 5">
    <name type="scientific">Paramecium primaurelia</name>
    <dbReference type="NCBI Taxonomy" id="5886"/>
    <lineage>
        <taxon>Eukaryota</taxon>
        <taxon>Sar</taxon>
        <taxon>Alveolata</taxon>
        <taxon>Ciliophora</taxon>
        <taxon>Intramacronucleata</taxon>
        <taxon>Oligohymenophorea</taxon>
        <taxon>Peniculida</taxon>
        <taxon>Parameciidae</taxon>
        <taxon>Paramecium</taxon>
    </lineage>
</organism>
<evidence type="ECO:0000256" key="1">
    <source>
        <dbReference type="ARBA" id="ARBA00022553"/>
    </source>
</evidence>
<gene>
    <name evidence="4" type="ORF">PPRIM_AZ9-3.1.T3130002</name>
</gene>
<dbReference type="PANTHER" id="PTHR43719:SF28">
    <property type="entry name" value="PEROXIDE STRESS-ACTIVATED HISTIDINE KINASE MAK1-RELATED"/>
    <property type="match status" value="1"/>
</dbReference>
<sequence>MYTGLVVDDIPFNQIALKMMLKHYNIEADSVFDGLQAIEKVKLKMQQNCQIYQLIFIDIEMPGMDGFQTSKQILKIIDIKIIYYFYMLCI</sequence>
<proteinExistence type="predicted"/>
<name>A0A8S1QVD5_PARPR</name>
<dbReference type="PROSITE" id="PS50110">
    <property type="entry name" value="RESPONSE_REGULATORY"/>
    <property type="match status" value="1"/>
</dbReference>
<reference evidence="4" key="1">
    <citation type="submission" date="2021-01" db="EMBL/GenBank/DDBJ databases">
        <authorList>
            <consortium name="Genoscope - CEA"/>
            <person name="William W."/>
        </authorList>
    </citation>
    <scope>NUCLEOTIDE SEQUENCE</scope>
</reference>
<protein>
    <recommendedName>
        <fullName evidence="3">Response regulatory domain-containing protein</fullName>
    </recommendedName>
</protein>
<dbReference type="PANTHER" id="PTHR43719">
    <property type="entry name" value="TWO-COMPONENT HISTIDINE KINASE"/>
    <property type="match status" value="1"/>
</dbReference>
<accession>A0A8S1QVD5</accession>
<feature type="modified residue" description="4-aspartylphosphate" evidence="2">
    <location>
        <position position="58"/>
    </location>
</feature>
<dbReference type="InterPro" id="IPR001789">
    <property type="entry name" value="Sig_transdc_resp-reg_receiver"/>
</dbReference>
<dbReference type="EMBL" id="CAJJDM010000322">
    <property type="protein sequence ID" value="CAD8119363.1"/>
    <property type="molecule type" value="Genomic_DNA"/>
</dbReference>
<dbReference type="InterPro" id="IPR050956">
    <property type="entry name" value="2C_system_His_kinase"/>
</dbReference>
<evidence type="ECO:0000313" key="4">
    <source>
        <dbReference type="EMBL" id="CAD8119363.1"/>
    </source>
</evidence>
<keyword evidence="1 2" id="KW-0597">Phosphoprotein</keyword>
<evidence type="ECO:0000256" key="2">
    <source>
        <dbReference type="PROSITE-ProRule" id="PRU00169"/>
    </source>
</evidence>
<keyword evidence="5" id="KW-1185">Reference proteome</keyword>